<sequence>MGFGGALAKKDKDGAPWVPPWWLNYIVTPLLTIAAFYTSQVDGYRGVASAPVEGVPWSEVTSDGIVGYVGGFLAFYFICVNPIFLIRKHLWKKRHGKGA</sequence>
<organism evidence="2 3">
    <name type="scientific">Corynebacterium glucuronolyticum ATCC 51866</name>
    <dbReference type="NCBI Taxonomy" id="548478"/>
    <lineage>
        <taxon>Bacteria</taxon>
        <taxon>Bacillati</taxon>
        <taxon>Actinomycetota</taxon>
        <taxon>Actinomycetes</taxon>
        <taxon>Mycobacteriales</taxon>
        <taxon>Corynebacteriaceae</taxon>
        <taxon>Corynebacterium</taxon>
    </lineage>
</organism>
<evidence type="ECO:0000313" key="2">
    <source>
        <dbReference type="EMBL" id="EEI64098.1"/>
    </source>
</evidence>
<evidence type="ECO:0000313" key="3">
    <source>
        <dbReference type="Proteomes" id="UP000006237"/>
    </source>
</evidence>
<protein>
    <submittedName>
        <fullName evidence="2">Uncharacterized protein</fullName>
    </submittedName>
</protein>
<proteinExistence type="predicted"/>
<gene>
    <name evidence="2" type="ORF">HMPREF0293_0429</name>
</gene>
<keyword evidence="1" id="KW-1133">Transmembrane helix</keyword>
<evidence type="ECO:0000256" key="1">
    <source>
        <dbReference type="SAM" id="Phobius"/>
    </source>
</evidence>
<reference evidence="2 3" key="1">
    <citation type="submission" date="2009-01" db="EMBL/GenBank/DDBJ databases">
        <authorList>
            <person name="Qin X."/>
            <person name="Bachman B."/>
            <person name="Battles P."/>
            <person name="Bell A."/>
            <person name="Bess C."/>
            <person name="Bickham C."/>
            <person name="Chaboub L."/>
            <person name="Chen D."/>
            <person name="Coyle M."/>
            <person name="Deiros D.R."/>
            <person name="Dinh H."/>
            <person name="Forbes L."/>
            <person name="Fowler G."/>
            <person name="Francisco L."/>
            <person name="Fu Q."/>
            <person name="Gubbala S."/>
            <person name="Hale W."/>
            <person name="Han Y."/>
            <person name="Hemphill L."/>
            <person name="Highlander S.K."/>
            <person name="Hirani K."/>
            <person name="Hogues M."/>
            <person name="Jackson L."/>
            <person name="Jakkamsetti A."/>
            <person name="Javaid M."/>
            <person name="Jiang H."/>
            <person name="Korchina V."/>
            <person name="Kovar C."/>
            <person name="Lara F."/>
            <person name="Lee S."/>
            <person name="Mata R."/>
            <person name="Mathew T."/>
            <person name="Moen C."/>
            <person name="Morales K."/>
            <person name="Munidasa M."/>
            <person name="Nazareth L."/>
            <person name="Ngo R."/>
            <person name="Nguyen L."/>
            <person name="Okwuonu G."/>
            <person name="Ongeri F."/>
            <person name="Patil S."/>
            <person name="Petrosino J."/>
            <person name="Pham C."/>
            <person name="Pham P."/>
            <person name="Pu L.-L."/>
            <person name="Puazo M."/>
            <person name="Raj R."/>
            <person name="Reid J."/>
            <person name="Rouhana J."/>
            <person name="Saada N."/>
            <person name="Shang Y."/>
            <person name="Simmons D."/>
            <person name="Thornton R."/>
            <person name="Warren J."/>
            <person name="Weissenberger G."/>
            <person name="Zhang J."/>
            <person name="Zhang L."/>
            <person name="Zhou C."/>
            <person name="Zhu D."/>
            <person name="Muzny D."/>
            <person name="Worley K."/>
            <person name="Gibbs R."/>
        </authorList>
    </citation>
    <scope>NUCLEOTIDE SEQUENCE [LARGE SCALE GENOMIC DNA]</scope>
    <source>
        <strain evidence="2 3">ATCC 51866</strain>
    </source>
</reference>
<keyword evidence="1" id="KW-0812">Transmembrane</keyword>
<feature type="transmembrane region" description="Helical" evidence="1">
    <location>
        <begin position="21"/>
        <end position="39"/>
    </location>
</feature>
<name>A0ABM9XSC8_9CORY</name>
<comment type="caution">
    <text evidence="2">The sequence shown here is derived from an EMBL/GenBank/DDBJ whole genome shotgun (WGS) entry which is preliminary data.</text>
</comment>
<keyword evidence="1" id="KW-0472">Membrane</keyword>
<dbReference type="EMBL" id="ACHF01000014">
    <property type="protein sequence ID" value="EEI64098.1"/>
    <property type="molecule type" value="Genomic_DNA"/>
</dbReference>
<keyword evidence="3" id="KW-1185">Reference proteome</keyword>
<accession>A0ABM9XSC8</accession>
<feature type="transmembrane region" description="Helical" evidence="1">
    <location>
        <begin position="65"/>
        <end position="86"/>
    </location>
</feature>
<dbReference type="Proteomes" id="UP000006237">
    <property type="component" value="Unassembled WGS sequence"/>
</dbReference>